<reference evidence="2 3" key="1">
    <citation type="journal article" date="2015" name="Int. J. Syst. Evol. Microbiol.">
        <title>Streptomyces gilvifuscus sp. nov., an actinomycete that produces antibacterial compounds isolated from soil.</title>
        <authorList>
            <person name="Nguyen T.M."/>
            <person name="Kim J."/>
        </authorList>
    </citation>
    <scope>NUCLEOTIDE SEQUENCE [LARGE SCALE GENOMIC DNA]</scope>
    <source>
        <strain evidence="2 3">T113</strain>
    </source>
</reference>
<keyword evidence="1" id="KW-0732">Signal</keyword>
<keyword evidence="3" id="KW-1185">Reference proteome</keyword>
<protein>
    <recommendedName>
        <fullName evidence="4">Lipoprotein</fullName>
    </recommendedName>
</protein>
<dbReference type="EMBL" id="JAQOSK010000021">
    <property type="protein sequence ID" value="MDC2960291.1"/>
    <property type="molecule type" value="Genomic_DNA"/>
</dbReference>
<feature type="chain" id="PRO_5047334040" description="Lipoprotein" evidence="1">
    <location>
        <begin position="31"/>
        <end position="296"/>
    </location>
</feature>
<gene>
    <name evidence="2" type="ORF">PO587_38270</name>
</gene>
<evidence type="ECO:0000256" key="1">
    <source>
        <dbReference type="SAM" id="SignalP"/>
    </source>
</evidence>
<comment type="caution">
    <text evidence="2">The sequence shown here is derived from an EMBL/GenBank/DDBJ whole genome shotgun (WGS) entry which is preliminary data.</text>
</comment>
<evidence type="ECO:0000313" key="3">
    <source>
        <dbReference type="Proteomes" id="UP001221328"/>
    </source>
</evidence>
<sequence length="296" mass="31716">MVRPTNRLRLPIHAAVAVVAVLLTACSADPAPHSAGVAAADGPAQPVTRAHLSLTPPADPVRMALPATGAETRWTQGLDVFVQQVSRAATASCAAERGAAVPRQVPLAFIRFFEIPDLDFIARHGTSESAAVPTSAPHASATRPADPAVLRECGAEGKAAADALRDLYAPLQQRWFAELVSLRHDPATVKSLRALPPCLAGHGIRVRDENGFFALADARIQTAAAAELPRESRALGRAYAACMRPVEAVREPARERLRARFLKSHTREIRALRRTLVPALRHAETRNDVQLAFPAP</sequence>
<name>A0ABT5G5Z3_9ACTN</name>
<evidence type="ECO:0000313" key="2">
    <source>
        <dbReference type="EMBL" id="MDC2960291.1"/>
    </source>
</evidence>
<organism evidence="2 3">
    <name type="scientific">Streptomyces gilvifuscus</name>
    <dbReference type="NCBI Taxonomy" id="1550617"/>
    <lineage>
        <taxon>Bacteria</taxon>
        <taxon>Bacillati</taxon>
        <taxon>Actinomycetota</taxon>
        <taxon>Actinomycetes</taxon>
        <taxon>Kitasatosporales</taxon>
        <taxon>Streptomycetaceae</taxon>
        <taxon>Streptomyces</taxon>
    </lineage>
</organism>
<evidence type="ECO:0008006" key="4">
    <source>
        <dbReference type="Google" id="ProtNLM"/>
    </source>
</evidence>
<proteinExistence type="predicted"/>
<feature type="signal peptide" evidence="1">
    <location>
        <begin position="1"/>
        <end position="30"/>
    </location>
</feature>
<accession>A0ABT5G5Z3</accession>
<dbReference type="Proteomes" id="UP001221328">
    <property type="component" value="Unassembled WGS sequence"/>
</dbReference>
<dbReference type="PROSITE" id="PS51257">
    <property type="entry name" value="PROKAR_LIPOPROTEIN"/>
    <property type="match status" value="1"/>
</dbReference>
<dbReference type="RefSeq" id="WP_272178454.1">
    <property type="nucleotide sequence ID" value="NZ_JAQOSK010000021.1"/>
</dbReference>